<reference evidence="4" key="1">
    <citation type="submission" date="2025-08" db="UniProtKB">
        <authorList>
            <consortium name="RefSeq"/>
        </authorList>
    </citation>
    <scope>IDENTIFICATION</scope>
    <source>
        <tissue evidence="4">Blood</tissue>
    </source>
</reference>
<dbReference type="Proteomes" id="UP001652663">
    <property type="component" value="Chromosome 5"/>
</dbReference>
<dbReference type="Pfam" id="PF17218">
    <property type="entry name" value="CBX7_C"/>
    <property type="match status" value="1"/>
</dbReference>
<proteinExistence type="predicted"/>
<gene>
    <name evidence="4" type="primary">CBX7</name>
</gene>
<dbReference type="GeneID" id="109559823"/>
<feature type="chain" id="PRO_5046293215" evidence="2">
    <location>
        <begin position="22"/>
        <end position="460"/>
    </location>
</feature>
<evidence type="ECO:0000256" key="2">
    <source>
        <dbReference type="SAM" id="SignalP"/>
    </source>
</evidence>
<evidence type="ECO:0000256" key="1">
    <source>
        <dbReference type="SAM" id="MobiDB-lite"/>
    </source>
</evidence>
<feature type="compositionally biased region" description="Acidic residues" evidence="1">
    <location>
        <begin position="404"/>
        <end position="413"/>
    </location>
</feature>
<evidence type="ECO:0000313" key="4">
    <source>
        <dbReference type="RefSeq" id="XP_070646525.1"/>
    </source>
</evidence>
<organism evidence="3 4">
    <name type="scientific">Bos indicus</name>
    <name type="common">Zebu</name>
    <dbReference type="NCBI Taxonomy" id="9915"/>
    <lineage>
        <taxon>Eukaryota</taxon>
        <taxon>Metazoa</taxon>
        <taxon>Chordata</taxon>
        <taxon>Craniata</taxon>
        <taxon>Vertebrata</taxon>
        <taxon>Euteleostomi</taxon>
        <taxon>Mammalia</taxon>
        <taxon>Eutheria</taxon>
        <taxon>Laurasiatheria</taxon>
        <taxon>Artiodactyla</taxon>
        <taxon>Ruminantia</taxon>
        <taxon>Pecora</taxon>
        <taxon>Bovidae</taxon>
        <taxon>Bovinae</taxon>
        <taxon>Bos</taxon>
    </lineage>
</organism>
<keyword evidence="2" id="KW-0732">Signal</keyword>
<dbReference type="PANTHER" id="PTHR47277:SF1">
    <property type="entry name" value="CHROMOBOX PROTEIN HOMOLOG 7"/>
    <property type="match status" value="1"/>
</dbReference>
<protein>
    <submittedName>
        <fullName evidence="4">Chromobox protein homolog 7 isoform X1</fullName>
    </submittedName>
</protein>
<dbReference type="RefSeq" id="XP_070646525.1">
    <property type="nucleotide sequence ID" value="XM_070790424.1"/>
</dbReference>
<dbReference type="PANTHER" id="PTHR47277">
    <property type="entry name" value="CHROMOBOX PROTEIN HOMOLOG 7"/>
    <property type="match status" value="1"/>
</dbReference>
<accession>A0ABM4SFF2</accession>
<feature type="signal peptide" evidence="2">
    <location>
        <begin position="1"/>
        <end position="21"/>
    </location>
</feature>
<dbReference type="InterPro" id="IPR033773">
    <property type="entry name" value="CBX7_C"/>
</dbReference>
<feature type="region of interest" description="Disordered" evidence="1">
    <location>
        <begin position="395"/>
        <end position="429"/>
    </location>
</feature>
<evidence type="ECO:0000313" key="3">
    <source>
        <dbReference type="Proteomes" id="UP001652663"/>
    </source>
</evidence>
<keyword evidence="3" id="KW-1185">Reference proteome</keyword>
<sequence length="460" mass="50443">MYHILLCTTSAVCGLTHLIVTSPLKDMDYWWLCFTDEELEAPASESLAHRRPRQSLREPGTLLLIWVALNRSGGVLGGLALWGVQPPALRESARQGPTCAAASLFTPARGRGGGHVAVFTSEPARAVPAPALPLIGRPGNLARARPRVRACARAAARPLGAGPTARRSGAPCRSPCVPAQPAARRPSLNGRALLSCLNPGGSHSVIYARHDLWLPTLRRAADDRLFRRGEGIREGTARGSRRNTSWTPAWSWPTRRMFPFLLPSALHPREERDRASGYRKRGPKPKRLLLQRLYSMDLRSSHKAKGKEKLCFSLTRPLGSGSPEGVVKAGAPELADKGPLVPTLPFPLRKPRKAHKYLRLSRKKFPPRGPNLESHSHRRELFLQESPAQDVLQAASEWEPAEQPPEEEAEADLGEGPPSWTPTLPSSEVTVTDITANSITVTFREAQAAEGFFRDRSGKF</sequence>
<dbReference type="InterPro" id="IPR043000">
    <property type="entry name" value="CBX7"/>
</dbReference>
<name>A0ABM4SFF2_BOSIN</name>